<proteinExistence type="predicted"/>
<dbReference type="Pfam" id="PF02148">
    <property type="entry name" value="zf-UBP"/>
    <property type="match status" value="1"/>
</dbReference>
<dbReference type="PROSITE" id="PS50271">
    <property type="entry name" value="ZF_UBP"/>
    <property type="match status" value="1"/>
</dbReference>
<accession>A0ABV9CU76</accession>
<evidence type="ECO:0000259" key="1">
    <source>
        <dbReference type="PROSITE" id="PS50271"/>
    </source>
</evidence>
<dbReference type="InterPro" id="IPR001607">
    <property type="entry name" value="Znf_UBP"/>
</dbReference>
<dbReference type="InterPro" id="IPR013083">
    <property type="entry name" value="Znf_RING/FYVE/PHD"/>
</dbReference>
<dbReference type="RefSeq" id="WP_380850300.1">
    <property type="nucleotide sequence ID" value="NZ_JBHSFP010000041.1"/>
</dbReference>
<organism evidence="2 3">
    <name type="scientific">Sphaerisporangium dianthi</name>
    <dbReference type="NCBI Taxonomy" id="1436120"/>
    <lineage>
        <taxon>Bacteria</taxon>
        <taxon>Bacillati</taxon>
        <taxon>Actinomycetota</taxon>
        <taxon>Actinomycetes</taxon>
        <taxon>Streptosporangiales</taxon>
        <taxon>Streptosporangiaceae</taxon>
        <taxon>Sphaerisporangium</taxon>
    </lineage>
</organism>
<evidence type="ECO:0000313" key="2">
    <source>
        <dbReference type="EMBL" id="MFC4536232.1"/>
    </source>
</evidence>
<dbReference type="EMBL" id="JBHSFP010000041">
    <property type="protein sequence ID" value="MFC4536232.1"/>
    <property type="molecule type" value="Genomic_DNA"/>
</dbReference>
<sequence length="105" mass="11078">MTLHVKGMKIGAHGGLNGQAPRCDHAGGPMAAVLGAPECAPCLALGLTWTRLLVCVTCGWVACSDDSPGGHAKAHYQETDHPVVASLDPDTTWRWCYAHDRALDS</sequence>
<dbReference type="SUPFAM" id="SSF57850">
    <property type="entry name" value="RING/U-box"/>
    <property type="match status" value="1"/>
</dbReference>
<reference evidence="3" key="1">
    <citation type="journal article" date="2019" name="Int. J. Syst. Evol. Microbiol.">
        <title>The Global Catalogue of Microorganisms (GCM) 10K type strain sequencing project: providing services to taxonomists for standard genome sequencing and annotation.</title>
        <authorList>
            <consortium name="The Broad Institute Genomics Platform"/>
            <consortium name="The Broad Institute Genome Sequencing Center for Infectious Disease"/>
            <person name="Wu L."/>
            <person name="Ma J."/>
        </authorList>
    </citation>
    <scope>NUCLEOTIDE SEQUENCE [LARGE SCALE GENOMIC DNA]</scope>
    <source>
        <strain evidence="3">CGMCC 4.7132</strain>
    </source>
</reference>
<keyword evidence="3" id="KW-1185">Reference proteome</keyword>
<dbReference type="Proteomes" id="UP001596004">
    <property type="component" value="Unassembled WGS sequence"/>
</dbReference>
<dbReference type="Gene3D" id="3.30.40.10">
    <property type="entry name" value="Zinc/RING finger domain, C3HC4 (zinc finger)"/>
    <property type="match status" value="1"/>
</dbReference>
<feature type="domain" description="UBP-type" evidence="1">
    <location>
        <begin position="21"/>
        <end position="105"/>
    </location>
</feature>
<protein>
    <submittedName>
        <fullName evidence="2">UBP-type zinc finger domain-containing protein</fullName>
    </submittedName>
</protein>
<comment type="caution">
    <text evidence="2">The sequence shown here is derived from an EMBL/GenBank/DDBJ whole genome shotgun (WGS) entry which is preliminary data.</text>
</comment>
<gene>
    <name evidence="2" type="ORF">ACFO60_36170</name>
</gene>
<evidence type="ECO:0000313" key="3">
    <source>
        <dbReference type="Proteomes" id="UP001596004"/>
    </source>
</evidence>
<name>A0ABV9CU76_9ACTN</name>